<feature type="transmembrane region" description="Helical" evidence="6">
    <location>
        <begin position="25"/>
        <end position="47"/>
    </location>
</feature>
<keyword evidence="9" id="KW-1185">Reference proteome</keyword>
<keyword evidence="2 6" id="KW-0812">Transmembrane</keyword>
<evidence type="ECO:0000256" key="2">
    <source>
        <dbReference type="ARBA" id="ARBA00022692"/>
    </source>
</evidence>
<keyword evidence="3 6" id="KW-1133">Transmembrane helix</keyword>
<dbReference type="STRING" id="1168035.SAMN05444280_1559"/>
<proteinExistence type="predicted"/>
<dbReference type="PRINTS" id="PR01490">
    <property type="entry name" value="RTXTOXIND"/>
</dbReference>
<evidence type="ECO:0000313" key="9">
    <source>
        <dbReference type="Proteomes" id="UP000184050"/>
    </source>
</evidence>
<dbReference type="InterPro" id="IPR058982">
    <property type="entry name" value="Beta-barrel_AprE"/>
</dbReference>
<evidence type="ECO:0000256" key="1">
    <source>
        <dbReference type="ARBA" id="ARBA00004167"/>
    </source>
</evidence>
<evidence type="ECO:0000256" key="6">
    <source>
        <dbReference type="SAM" id="Phobius"/>
    </source>
</evidence>
<protein>
    <submittedName>
        <fullName evidence="8">Multidrug resistance efflux pump</fullName>
    </submittedName>
</protein>
<dbReference type="AlphaFoldDB" id="A0A1M6PAI4"/>
<dbReference type="RefSeq" id="WP_073173973.1">
    <property type="nucleotide sequence ID" value="NZ_FQZE01000055.1"/>
</dbReference>
<evidence type="ECO:0000256" key="5">
    <source>
        <dbReference type="SAM" id="Coils"/>
    </source>
</evidence>
<evidence type="ECO:0000259" key="7">
    <source>
        <dbReference type="Pfam" id="PF26002"/>
    </source>
</evidence>
<evidence type="ECO:0000256" key="4">
    <source>
        <dbReference type="ARBA" id="ARBA00023136"/>
    </source>
</evidence>
<feature type="coiled-coil region" evidence="5">
    <location>
        <begin position="232"/>
        <end position="288"/>
    </location>
</feature>
<name>A0A1M6PAI4_9BACT</name>
<dbReference type="Pfam" id="PF26002">
    <property type="entry name" value="Beta-barrel_AprE"/>
    <property type="match status" value="1"/>
</dbReference>
<evidence type="ECO:0000313" key="8">
    <source>
        <dbReference type="EMBL" id="SHK04938.1"/>
    </source>
</evidence>
<dbReference type="Proteomes" id="UP000184050">
    <property type="component" value="Unassembled WGS sequence"/>
</dbReference>
<dbReference type="OrthoDB" id="7057889at2"/>
<sequence>MSNKSNIEIRSDEVQEILGTPPRWIVRWGITIMLLVVAVLLAGSYFYKYPDLISSRITILSENPPVQIVAKSDGKIDQLIVSNNEMVNQGEILAVIENPANYSDAYRLLLKLDSIDSYFESPESFQFVSFDENYSLGQYHSYFSSFVSQLKSYQTFLTFNPYDQRIQSLQKQIADYKVYFNKSRDQISVLRQDYELAFGQFTRDSVLFRQQLLSESDYEKSKAAMLKQKLAYQQAMTDLANIQMTMNNLREQINEQQILKAESENQLLALLKERYDNLKNELISWEQAFILKTPIEGQVTFTNVWSANQYVSSGNVVFTVVPTQEQDIIGRALVPIAGAGKIEPGQRVNIKLDNYPHMEFGIVEGKITNISKVPVNTEAGAFYTVEISLVNNLVTNYNRELTFSQEMQGVAEIITKDRRLIERLVEPLVSVVKERM</sequence>
<dbReference type="PANTHER" id="PTHR30386:SF26">
    <property type="entry name" value="TRANSPORT PROTEIN COMB"/>
    <property type="match status" value="1"/>
</dbReference>
<reference evidence="8 9" key="1">
    <citation type="submission" date="2016-11" db="EMBL/GenBank/DDBJ databases">
        <authorList>
            <person name="Jaros S."/>
            <person name="Januszkiewicz K."/>
            <person name="Wedrychowicz H."/>
        </authorList>
    </citation>
    <scope>NUCLEOTIDE SEQUENCE [LARGE SCALE GENOMIC DNA]</scope>
    <source>
        <strain evidence="8 9">DSM 27063</strain>
    </source>
</reference>
<accession>A0A1M6PAI4</accession>
<dbReference type="EMBL" id="FQZE01000055">
    <property type="protein sequence ID" value="SHK04938.1"/>
    <property type="molecule type" value="Genomic_DNA"/>
</dbReference>
<dbReference type="GO" id="GO:0016020">
    <property type="term" value="C:membrane"/>
    <property type="evidence" value="ECO:0007669"/>
    <property type="project" value="UniProtKB-SubCell"/>
</dbReference>
<comment type="subcellular location">
    <subcellularLocation>
        <location evidence="1">Membrane</location>
        <topology evidence="1">Single-pass membrane protein</topology>
    </subcellularLocation>
</comment>
<organism evidence="8 9">
    <name type="scientific">Tangfeifania diversioriginum</name>
    <dbReference type="NCBI Taxonomy" id="1168035"/>
    <lineage>
        <taxon>Bacteria</taxon>
        <taxon>Pseudomonadati</taxon>
        <taxon>Bacteroidota</taxon>
        <taxon>Bacteroidia</taxon>
        <taxon>Marinilabiliales</taxon>
        <taxon>Prolixibacteraceae</taxon>
        <taxon>Tangfeifania</taxon>
    </lineage>
</organism>
<dbReference type="PANTHER" id="PTHR30386">
    <property type="entry name" value="MEMBRANE FUSION SUBUNIT OF EMRAB-TOLC MULTIDRUG EFFLUX PUMP"/>
    <property type="match status" value="1"/>
</dbReference>
<evidence type="ECO:0000256" key="3">
    <source>
        <dbReference type="ARBA" id="ARBA00022989"/>
    </source>
</evidence>
<keyword evidence="5" id="KW-0175">Coiled coil</keyword>
<dbReference type="Gene3D" id="2.40.30.170">
    <property type="match status" value="1"/>
</dbReference>
<gene>
    <name evidence="8" type="ORF">SAMN05444280_1559</name>
</gene>
<dbReference type="InterPro" id="IPR050739">
    <property type="entry name" value="MFP"/>
</dbReference>
<keyword evidence="4 6" id="KW-0472">Membrane</keyword>
<feature type="domain" description="AprE-like beta-barrel" evidence="7">
    <location>
        <begin position="332"/>
        <end position="415"/>
    </location>
</feature>